<evidence type="ECO:0000256" key="1">
    <source>
        <dbReference type="ARBA" id="ARBA00004814"/>
    </source>
</evidence>
<evidence type="ECO:0000256" key="6">
    <source>
        <dbReference type="ARBA" id="ARBA00047321"/>
    </source>
</evidence>
<dbReference type="Proteomes" id="UP001230156">
    <property type="component" value="Unassembled WGS sequence"/>
</dbReference>
<dbReference type="InterPro" id="IPR036188">
    <property type="entry name" value="FAD/NAD-bd_sf"/>
</dbReference>
<comment type="pathway">
    <text evidence="1">Plant hormone metabolism; auxin biosynthesis.</text>
</comment>
<proteinExistence type="inferred from homology"/>
<dbReference type="PANTHER" id="PTHR10742">
    <property type="entry name" value="FLAVIN MONOAMINE OXIDASE"/>
    <property type="match status" value="1"/>
</dbReference>
<comment type="catalytic activity">
    <reaction evidence="6">
        <text>L-tryptophan + O2 = indole-3-acetamide + CO2 + H2O</text>
        <dbReference type="Rhea" id="RHEA:16165"/>
        <dbReference type="ChEBI" id="CHEBI:15377"/>
        <dbReference type="ChEBI" id="CHEBI:15379"/>
        <dbReference type="ChEBI" id="CHEBI:16031"/>
        <dbReference type="ChEBI" id="CHEBI:16526"/>
        <dbReference type="ChEBI" id="CHEBI:57912"/>
        <dbReference type="EC" id="1.13.12.3"/>
    </reaction>
</comment>
<comment type="caution">
    <text evidence="8">The sequence shown here is derived from an EMBL/GenBank/DDBJ whole genome shotgun (WGS) entry which is preliminary data.</text>
</comment>
<evidence type="ECO:0000256" key="5">
    <source>
        <dbReference type="ARBA" id="ARBA00023070"/>
    </source>
</evidence>
<dbReference type="GO" id="GO:0016491">
    <property type="term" value="F:oxidoreductase activity"/>
    <property type="evidence" value="ECO:0007669"/>
    <property type="project" value="UniProtKB-KW"/>
</dbReference>
<gene>
    <name evidence="8" type="ORF">Q8A70_13770</name>
</gene>
<evidence type="ECO:0000313" key="9">
    <source>
        <dbReference type="Proteomes" id="UP001230156"/>
    </source>
</evidence>
<name>A0ABU0YM16_9PROT</name>
<sequence>MTSNEYDLIVIGAGAAGIAAAHAARDAGLNAIVLEAQDRVGGRGFTDYESFSLPFDHGCQWLHAASINPLRPVADRLGFRYRRGEIDFRIHDGHWWLNDTIAAEYAAMYTATYERIDQAGKAGEDVSCESCIDSASRWAQLFRQSFAPYISTEPRNASTFNLARYNDTGENWPVEDGLGALIKALAEEVRRAVEIRLSCPVKSIDWGSEAVMVGTLDGMLFAKAVLVTVSTAVLAGERVKFFPLLPDWKQEALSKLPLGCAEKIAFEFGGDPFAGLQPHFAMMDWPDAPMGSFHIHPFDRPMATLYLGGTQCRDLALAGSETMLAYGREVLGRLFGADILKDIRREKATDWTTNACIGGAYSVLVPGGGEARAALARPLDDKLFFAGEATSPDAFQTVHGAWQSGLDAMRLILATAQFAG</sequence>
<evidence type="ECO:0000313" key="8">
    <source>
        <dbReference type="EMBL" id="MDQ7248747.1"/>
    </source>
</evidence>
<dbReference type="InterPro" id="IPR050281">
    <property type="entry name" value="Flavin_monoamine_oxidase"/>
</dbReference>
<comment type="similarity">
    <text evidence="2">Belongs to the tryptophan 2-monooxygenase family.</text>
</comment>
<accession>A0ABU0YM16</accession>
<dbReference type="Gene3D" id="3.50.50.60">
    <property type="entry name" value="FAD/NAD(P)-binding domain"/>
    <property type="match status" value="1"/>
</dbReference>
<evidence type="ECO:0000259" key="7">
    <source>
        <dbReference type="Pfam" id="PF01593"/>
    </source>
</evidence>
<dbReference type="EC" id="1.13.12.3" evidence="3"/>
<organism evidence="8 9">
    <name type="scientific">Dongia sedimenti</name>
    <dbReference type="NCBI Taxonomy" id="3064282"/>
    <lineage>
        <taxon>Bacteria</taxon>
        <taxon>Pseudomonadati</taxon>
        <taxon>Pseudomonadota</taxon>
        <taxon>Alphaproteobacteria</taxon>
        <taxon>Rhodospirillales</taxon>
        <taxon>Dongiaceae</taxon>
        <taxon>Dongia</taxon>
    </lineage>
</organism>
<dbReference type="SUPFAM" id="SSF54373">
    <property type="entry name" value="FAD-linked reductases, C-terminal domain"/>
    <property type="match status" value="1"/>
</dbReference>
<dbReference type="EMBL" id="JAUYVI010000004">
    <property type="protein sequence ID" value="MDQ7248747.1"/>
    <property type="molecule type" value="Genomic_DNA"/>
</dbReference>
<feature type="domain" description="Amine oxidase" evidence="7">
    <location>
        <begin position="158"/>
        <end position="412"/>
    </location>
</feature>
<evidence type="ECO:0000256" key="3">
    <source>
        <dbReference type="ARBA" id="ARBA00012535"/>
    </source>
</evidence>
<evidence type="ECO:0000256" key="4">
    <source>
        <dbReference type="ARBA" id="ARBA00017871"/>
    </source>
</evidence>
<keyword evidence="5" id="KW-0073">Auxin biosynthesis</keyword>
<keyword evidence="9" id="KW-1185">Reference proteome</keyword>
<dbReference type="Gene3D" id="3.90.660.10">
    <property type="match status" value="1"/>
</dbReference>
<evidence type="ECO:0000256" key="2">
    <source>
        <dbReference type="ARBA" id="ARBA00005833"/>
    </source>
</evidence>
<dbReference type="SUPFAM" id="SSF51905">
    <property type="entry name" value="FAD/NAD(P)-binding domain"/>
    <property type="match status" value="1"/>
</dbReference>
<reference evidence="9" key="1">
    <citation type="submission" date="2023-08" db="EMBL/GenBank/DDBJ databases">
        <title>Rhodospirillaceae gen. nov., a novel taxon isolated from the Yangtze River Yuezi River estuary sludge.</title>
        <authorList>
            <person name="Ruan L."/>
        </authorList>
    </citation>
    <scope>NUCLEOTIDE SEQUENCE [LARGE SCALE GENOMIC DNA]</scope>
    <source>
        <strain evidence="9">R-7</strain>
    </source>
</reference>
<keyword evidence="8" id="KW-0560">Oxidoreductase</keyword>
<protein>
    <recommendedName>
        <fullName evidence="4">Tryptophan 2-monooxygenase</fullName>
        <ecNumber evidence="3">1.13.12.3</ecNumber>
    </recommendedName>
</protein>
<dbReference type="RefSeq" id="WP_379956230.1">
    <property type="nucleotide sequence ID" value="NZ_JAUYVI010000004.1"/>
</dbReference>
<feature type="domain" description="Amine oxidase" evidence="7">
    <location>
        <begin position="16"/>
        <end position="80"/>
    </location>
</feature>
<dbReference type="InterPro" id="IPR002937">
    <property type="entry name" value="Amino_oxidase"/>
</dbReference>
<dbReference type="Pfam" id="PF01593">
    <property type="entry name" value="Amino_oxidase"/>
    <property type="match status" value="2"/>
</dbReference>
<dbReference type="PANTHER" id="PTHR10742:SF410">
    <property type="entry name" value="LYSINE-SPECIFIC HISTONE DEMETHYLASE 2"/>
    <property type="match status" value="1"/>
</dbReference>